<evidence type="ECO:0000259" key="8">
    <source>
        <dbReference type="Pfam" id="PF18047"/>
    </source>
</evidence>
<dbReference type="InterPro" id="IPR015500">
    <property type="entry name" value="Peptidase_S8_subtilisin-rel"/>
</dbReference>
<feature type="domain" description="PatG C-terminal" evidence="9">
    <location>
        <begin position="554"/>
        <end position="655"/>
    </location>
</feature>
<protein>
    <submittedName>
        <fullName evidence="10">PatA/PatG family cyanobactin maturation protease</fullName>
    </submittedName>
</protein>
<feature type="domain" description="PatG" evidence="8">
    <location>
        <begin position="368"/>
        <end position="454"/>
    </location>
</feature>
<gene>
    <name evidence="10" type="ORF">ABGN05_18745</name>
</gene>
<dbReference type="InterPro" id="IPR040636">
    <property type="entry name" value="PatG_C"/>
</dbReference>
<name>A0ABV3SLQ6_9HYPH</name>
<dbReference type="GO" id="GO:0006508">
    <property type="term" value="P:proteolysis"/>
    <property type="evidence" value="ECO:0007669"/>
    <property type="project" value="UniProtKB-KW"/>
</dbReference>
<dbReference type="EMBL" id="JBDPGJ010000004">
    <property type="protein sequence ID" value="MEX0407702.1"/>
    <property type="molecule type" value="Genomic_DNA"/>
</dbReference>
<dbReference type="InterPro" id="IPR040483">
    <property type="entry name" value="PatG_dom"/>
</dbReference>
<reference evidence="10 11" key="1">
    <citation type="submission" date="2024-05" db="EMBL/GenBank/DDBJ databases">
        <authorList>
            <person name="Jiang F."/>
        </authorList>
    </citation>
    <scope>NUCLEOTIDE SEQUENCE [LARGE SCALE GENOMIC DNA]</scope>
    <source>
        <strain evidence="10 11">LZ166</strain>
    </source>
</reference>
<dbReference type="Pfam" id="PF18047">
    <property type="entry name" value="PatG_D"/>
    <property type="match status" value="1"/>
</dbReference>
<dbReference type="InterPro" id="IPR023828">
    <property type="entry name" value="Peptidase_S8_Ser-AS"/>
</dbReference>
<dbReference type="InterPro" id="IPR023830">
    <property type="entry name" value="Peptidase_S8A_PatG"/>
</dbReference>
<feature type="compositionally biased region" description="Basic and acidic residues" evidence="6">
    <location>
        <begin position="318"/>
        <end position="328"/>
    </location>
</feature>
<keyword evidence="11" id="KW-1185">Reference proteome</keyword>
<feature type="active site" description="Charge relay system" evidence="5">
    <location>
        <position position="215"/>
    </location>
</feature>
<evidence type="ECO:0000313" key="11">
    <source>
        <dbReference type="Proteomes" id="UP001556692"/>
    </source>
</evidence>
<dbReference type="NCBIfam" id="TIGR03895">
    <property type="entry name" value="protease_PatA"/>
    <property type="match status" value="1"/>
</dbReference>
<evidence type="ECO:0000256" key="6">
    <source>
        <dbReference type="SAM" id="MobiDB-lite"/>
    </source>
</evidence>
<evidence type="ECO:0000313" key="10">
    <source>
        <dbReference type="EMBL" id="MEX0407702.1"/>
    </source>
</evidence>
<dbReference type="Proteomes" id="UP001556692">
    <property type="component" value="Unassembled WGS sequence"/>
</dbReference>
<dbReference type="PROSITE" id="PS51892">
    <property type="entry name" value="SUBTILASE"/>
    <property type="match status" value="1"/>
</dbReference>
<dbReference type="InterPro" id="IPR051048">
    <property type="entry name" value="Peptidase_S8/S53_subtilisin"/>
</dbReference>
<dbReference type="PRINTS" id="PR00723">
    <property type="entry name" value="SUBTILISIN"/>
</dbReference>
<keyword evidence="4 5" id="KW-0720">Serine protease</keyword>
<evidence type="ECO:0000256" key="4">
    <source>
        <dbReference type="ARBA" id="ARBA00022825"/>
    </source>
</evidence>
<comment type="caution">
    <text evidence="10">The sequence shown here is derived from an EMBL/GenBank/DDBJ whole genome shotgun (WGS) entry which is preliminary data.</text>
</comment>
<organism evidence="10 11">
    <name type="scientific">Aquibium pacificus</name>
    <dbReference type="NCBI Taxonomy" id="3153579"/>
    <lineage>
        <taxon>Bacteria</taxon>
        <taxon>Pseudomonadati</taxon>
        <taxon>Pseudomonadota</taxon>
        <taxon>Alphaproteobacteria</taxon>
        <taxon>Hyphomicrobiales</taxon>
        <taxon>Phyllobacteriaceae</taxon>
        <taxon>Aquibium</taxon>
    </lineage>
</organism>
<evidence type="ECO:0000256" key="2">
    <source>
        <dbReference type="ARBA" id="ARBA00022670"/>
    </source>
</evidence>
<dbReference type="Pfam" id="PF00082">
    <property type="entry name" value="Peptidase_S8"/>
    <property type="match status" value="1"/>
</dbReference>
<feature type="active site" description="Charge relay system" evidence="5">
    <location>
        <position position="52"/>
    </location>
</feature>
<evidence type="ECO:0000256" key="3">
    <source>
        <dbReference type="ARBA" id="ARBA00022801"/>
    </source>
</evidence>
<dbReference type="Gene3D" id="3.40.50.200">
    <property type="entry name" value="Peptidase S8/S53 domain"/>
    <property type="match status" value="1"/>
</dbReference>
<evidence type="ECO:0000259" key="9">
    <source>
        <dbReference type="Pfam" id="PF18065"/>
    </source>
</evidence>
<proteinExistence type="inferred from homology"/>
<comment type="similarity">
    <text evidence="1 5">Belongs to the peptidase S8 family.</text>
</comment>
<keyword evidence="2 5" id="KW-0645">Protease</keyword>
<dbReference type="SUPFAM" id="SSF52743">
    <property type="entry name" value="Subtilisin-like"/>
    <property type="match status" value="1"/>
</dbReference>
<dbReference type="Pfam" id="PF18065">
    <property type="entry name" value="PatG_C"/>
    <property type="match status" value="1"/>
</dbReference>
<dbReference type="InterPro" id="IPR036852">
    <property type="entry name" value="Peptidase_S8/S53_dom_sf"/>
</dbReference>
<feature type="active site" description="Charge relay system" evidence="5">
    <location>
        <position position="19"/>
    </location>
</feature>
<dbReference type="PANTHER" id="PTHR43399">
    <property type="entry name" value="SUBTILISIN-RELATED"/>
    <property type="match status" value="1"/>
</dbReference>
<dbReference type="RefSeq" id="WP_367955573.1">
    <property type="nucleotide sequence ID" value="NZ_JBDPGJ010000004.1"/>
</dbReference>
<evidence type="ECO:0000256" key="5">
    <source>
        <dbReference type="PROSITE-ProRule" id="PRU01240"/>
    </source>
</evidence>
<dbReference type="InterPro" id="IPR000209">
    <property type="entry name" value="Peptidase_S8/S53_dom"/>
</dbReference>
<keyword evidence="3 5" id="KW-0378">Hydrolase</keyword>
<feature type="region of interest" description="Disordered" evidence="6">
    <location>
        <begin position="308"/>
        <end position="330"/>
    </location>
</feature>
<evidence type="ECO:0000256" key="1">
    <source>
        <dbReference type="ARBA" id="ARBA00011073"/>
    </source>
</evidence>
<dbReference type="PANTHER" id="PTHR43399:SF4">
    <property type="entry name" value="CELL WALL-ASSOCIATED PROTEASE"/>
    <property type="match status" value="1"/>
</dbReference>
<accession>A0ABV3SLQ6</accession>
<sequence>MRYDFNPLGDPRIKVAVLDGPVDVSHPCFDGATIEIPWGMPKTAPGSPASCHGTHIASILFGQPGSPVHGLVPCCRGLILPIFRDTGEMDVSCTQRDLARAILAAIDQGAHIVAISGGEPGTPEAADAFLVEAIGRCLEDNVLVVAAAGNDGASLAHIPAAMSGVLAVGACDLNGKPLSFSNFAEVYTDHGILAPGSEIVGAVPGGGVVSRSGTSFAVPIVAGLAARMLAETVQRGDIPNPVAVGRSLIANAVGCGEYLSDPDRCLSGRINPFQSLAARNTGARSESRFATGSGGMVMSELAEELERTEAGPGGVRAASDHSPDEVGRQDSAGLKQSVLSTSDCGCGCGGKCASDCGCGGKPASAPQKVYALGQIGYDFGTEARRDSIRQYMSTNTGPSPVELIEHLQEPENIFDVERIIWTLNLDGAPIYALMPSGAYAAEGYARIFTAYINQVIGRTTEDGANKGKAKKSPSKVTLFAVPGQICGSVRLMSGETVPVLVPVARAIAEWDVEDATARFLARFEEEAKAAGEGSGLADRIAQMADDLPPFLSDFRNLITRKYRNLGIAGRDRALNFAATSAFRTFQILSEIAGLKLILDDILVTRSPSCRAGSECYDIAIRFFREADVTSALYTFQFTLDVSDTVPVSIGELSQWRERPKALLG</sequence>
<feature type="domain" description="Peptidase S8/S53" evidence="7">
    <location>
        <begin position="13"/>
        <end position="231"/>
    </location>
</feature>
<dbReference type="GO" id="GO:0008233">
    <property type="term" value="F:peptidase activity"/>
    <property type="evidence" value="ECO:0007669"/>
    <property type="project" value="UniProtKB-KW"/>
</dbReference>
<evidence type="ECO:0000259" key="7">
    <source>
        <dbReference type="Pfam" id="PF00082"/>
    </source>
</evidence>
<dbReference type="PROSITE" id="PS00138">
    <property type="entry name" value="SUBTILASE_SER"/>
    <property type="match status" value="1"/>
</dbReference>